<gene>
    <name evidence="5" type="ORF">C6P46_003411</name>
</gene>
<feature type="compositionally biased region" description="Acidic residues" evidence="2">
    <location>
        <begin position="162"/>
        <end position="174"/>
    </location>
</feature>
<dbReference type="CDD" id="cd22191">
    <property type="entry name" value="DPBB_RlpA_EXP_N-like"/>
    <property type="match status" value="1"/>
</dbReference>
<dbReference type="InterPro" id="IPR051477">
    <property type="entry name" value="Expansin_CellWall"/>
</dbReference>
<sequence>MPSLSFVTAVLALALPFATSVSAASHFSHPRLSRSHARVASRALPRSGRRLHSRGTEATLKCLTEHTFALCDGSNCTDMGPVAAGTKCVDGAITWDTSSEASTQDSNAASAGVESVPVPVVASVSTTTTAPAASSASTSTESDATTTGGAKAGVQLHVDTSNSDDDYVCDDDSSDSSAAGTPWADRGQASATDSADSADSTDSTPVATPTGAAATADFAAVSPAASSSSSAADNVELFVSTTATTSSAPTTTTTTEAPAQTSAAPPSSGGGQVYNGKATYYYQYGVAGSCGVYNSDSTYIVALSYQIVDNGAHCGQKVSIKNTANGKSITATVADTCPSCEASHLDLSEGAFLALGDLSSGVLPIEWSFQ</sequence>
<feature type="signal peptide" evidence="3">
    <location>
        <begin position="1"/>
        <end position="23"/>
    </location>
</feature>
<dbReference type="Proteomes" id="UP000777482">
    <property type="component" value="Unassembled WGS sequence"/>
</dbReference>
<keyword evidence="1 3" id="KW-0732">Signal</keyword>
<dbReference type="AlphaFoldDB" id="A0A9P6W4D9"/>
<proteinExistence type="predicted"/>
<comment type="caution">
    <text evidence="5">The sequence shown here is derived from an EMBL/GenBank/DDBJ whole genome shotgun (WGS) entry which is preliminary data.</text>
</comment>
<name>A0A9P6W4D9_RHOMI</name>
<reference evidence="5 6" key="1">
    <citation type="submission" date="2020-11" db="EMBL/GenBank/DDBJ databases">
        <title>Kefir isolates.</title>
        <authorList>
            <person name="Marcisauskas S."/>
            <person name="Kim Y."/>
            <person name="Blasche S."/>
        </authorList>
    </citation>
    <scope>NUCLEOTIDE SEQUENCE [LARGE SCALE GENOMIC DNA]</scope>
    <source>
        <strain evidence="5 6">KR</strain>
    </source>
</reference>
<dbReference type="Pfam" id="PF03330">
    <property type="entry name" value="DPBB_1"/>
    <property type="match status" value="1"/>
</dbReference>
<feature type="region of interest" description="Disordered" evidence="2">
    <location>
        <begin position="128"/>
        <end position="209"/>
    </location>
</feature>
<evidence type="ECO:0000313" key="6">
    <source>
        <dbReference type="Proteomes" id="UP000777482"/>
    </source>
</evidence>
<dbReference type="EMBL" id="PUHQ01000028">
    <property type="protein sequence ID" value="KAG0662225.1"/>
    <property type="molecule type" value="Genomic_DNA"/>
</dbReference>
<feature type="compositionally biased region" description="Low complexity" evidence="2">
    <location>
        <begin position="243"/>
        <end position="267"/>
    </location>
</feature>
<evidence type="ECO:0000259" key="4">
    <source>
        <dbReference type="Pfam" id="PF03330"/>
    </source>
</evidence>
<feature type="compositionally biased region" description="Low complexity" evidence="2">
    <location>
        <begin position="189"/>
        <end position="209"/>
    </location>
</feature>
<evidence type="ECO:0000256" key="3">
    <source>
        <dbReference type="SAM" id="SignalP"/>
    </source>
</evidence>
<dbReference type="InterPro" id="IPR036908">
    <property type="entry name" value="RlpA-like_sf"/>
</dbReference>
<dbReference type="InterPro" id="IPR009009">
    <property type="entry name" value="RlpA-like_DPBB"/>
</dbReference>
<keyword evidence="6" id="KW-1185">Reference proteome</keyword>
<dbReference type="OrthoDB" id="623670at2759"/>
<protein>
    <recommendedName>
        <fullName evidence="4">RlpA-like protein double-psi beta-barrel domain-containing protein</fullName>
    </recommendedName>
</protein>
<dbReference type="Gene3D" id="2.40.40.10">
    <property type="entry name" value="RlpA-like domain"/>
    <property type="match status" value="1"/>
</dbReference>
<evidence type="ECO:0000256" key="2">
    <source>
        <dbReference type="SAM" id="MobiDB-lite"/>
    </source>
</evidence>
<dbReference type="PANTHER" id="PTHR31836:SF25">
    <property type="entry name" value="RLPA-LIKE PROTEIN DOUBLE-PSI BETA-BARREL DOMAIN-CONTAINING PROTEIN"/>
    <property type="match status" value="1"/>
</dbReference>
<feature type="region of interest" description="Disordered" evidence="2">
    <location>
        <begin position="243"/>
        <end position="269"/>
    </location>
</feature>
<evidence type="ECO:0000313" key="5">
    <source>
        <dbReference type="EMBL" id="KAG0662225.1"/>
    </source>
</evidence>
<feature type="compositionally biased region" description="Low complexity" evidence="2">
    <location>
        <begin position="128"/>
        <end position="149"/>
    </location>
</feature>
<evidence type="ECO:0000256" key="1">
    <source>
        <dbReference type="ARBA" id="ARBA00022729"/>
    </source>
</evidence>
<dbReference type="PANTHER" id="PTHR31836">
    <property type="match status" value="1"/>
</dbReference>
<feature type="domain" description="RlpA-like protein double-psi beta-barrel" evidence="4">
    <location>
        <begin position="317"/>
        <end position="366"/>
    </location>
</feature>
<accession>A0A9P6W4D9</accession>
<feature type="chain" id="PRO_5040472111" description="RlpA-like protein double-psi beta-barrel domain-containing protein" evidence="3">
    <location>
        <begin position="24"/>
        <end position="370"/>
    </location>
</feature>
<organism evidence="5 6">
    <name type="scientific">Rhodotorula mucilaginosa</name>
    <name type="common">Yeast</name>
    <name type="synonym">Rhodotorula rubra</name>
    <dbReference type="NCBI Taxonomy" id="5537"/>
    <lineage>
        <taxon>Eukaryota</taxon>
        <taxon>Fungi</taxon>
        <taxon>Dikarya</taxon>
        <taxon>Basidiomycota</taxon>
        <taxon>Pucciniomycotina</taxon>
        <taxon>Microbotryomycetes</taxon>
        <taxon>Sporidiobolales</taxon>
        <taxon>Sporidiobolaceae</taxon>
        <taxon>Rhodotorula</taxon>
    </lineage>
</organism>
<dbReference type="SUPFAM" id="SSF50685">
    <property type="entry name" value="Barwin-like endoglucanases"/>
    <property type="match status" value="1"/>
</dbReference>